<dbReference type="SUPFAM" id="SSF88659">
    <property type="entry name" value="Sigma3 and sigma4 domains of RNA polymerase sigma factors"/>
    <property type="match status" value="1"/>
</dbReference>
<reference evidence="8" key="1">
    <citation type="journal article" date="2019" name="Int. J. Syst. Evol. Microbiol.">
        <title>The Global Catalogue of Microorganisms (GCM) 10K type strain sequencing project: providing services to taxonomists for standard genome sequencing and annotation.</title>
        <authorList>
            <consortium name="The Broad Institute Genomics Platform"/>
            <consortium name="The Broad Institute Genome Sequencing Center for Infectious Disease"/>
            <person name="Wu L."/>
            <person name="Ma J."/>
        </authorList>
    </citation>
    <scope>NUCLEOTIDE SEQUENCE [LARGE SCALE GENOMIC DNA]</scope>
    <source>
        <strain evidence="8">KCTC 42662</strain>
    </source>
</reference>
<evidence type="ECO:0000256" key="3">
    <source>
        <dbReference type="ARBA" id="ARBA00023082"/>
    </source>
</evidence>
<dbReference type="Gene3D" id="1.10.10.10">
    <property type="entry name" value="Winged helix-like DNA-binding domain superfamily/Winged helix DNA-binding domain"/>
    <property type="match status" value="1"/>
</dbReference>
<dbReference type="InterPro" id="IPR013249">
    <property type="entry name" value="RNA_pol_sigma70_r4_t2"/>
</dbReference>
<comment type="caution">
    <text evidence="7">The sequence shown here is derived from an EMBL/GenBank/DDBJ whole genome shotgun (WGS) entry which is preliminary data.</text>
</comment>
<evidence type="ECO:0000256" key="2">
    <source>
        <dbReference type="ARBA" id="ARBA00023015"/>
    </source>
</evidence>
<dbReference type="EMBL" id="JBHULR010000015">
    <property type="protein sequence ID" value="MFD2549121.1"/>
    <property type="molecule type" value="Genomic_DNA"/>
</dbReference>
<dbReference type="InterPro" id="IPR007627">
    <property type="entry name" value="RNA_pol_sigma70_r2"/>
</dbReference>
<dbReference type="RefSeq" id="WP_380905440.1">
    <property type="nucleotide sequence ID" value="NZ_JBHUEG010000012.1"/>
</dbReference>
<evidence type="ECO:0000259" key="5">
    <source>
        <dbReference type="Pfam" id="PF04542"/>
    </source>
</evidence>
<name>A0ABW5KKG0_9SPHI</name>
<evidence type="ECO:0000256" key="1">
    <source>
        <dbReference type="ARBA" id="ARBA00010641"/>
    </source>
</evidence>
<keyword evidence="4" id="KW-0804">Transcription</keyword>
<feature type="domain" description="RNA polymerase sigma-70 region 2" evidence="5">
    <location>
        <begin position="23"/>
        <end position="88"/>
    </location>
</feature>
<dbReference type="InterPro" id="IPR039425">
    <property type="entry name" value="RNA_pol_sigma-70-like"/>
</dbReference>
<dbReference type="NCBIfam" id="TIGR02937">
    <property type="entry name" value="sigma70-ECF"/>
    <property type="match status" value="1"/>
</dbReference>
<dbReference type="PANTHER" id="PTHR43133">
    <property type="entry name" value="RNA POLYMERASE ECF-TYPE SIGMA FACTO"/>
    <property type="match status" value="1"/>
</dbReference>
<proteinExistence type="inferred from homology"/>
<dbReference type="InterPro" id="IPR013324">
    <property type="entry name" value="RNA_pol_sigma_r3/r4-like"/>
</dbReference>
<dbReference type="Proteomes" id="UP001597545">
    <property type="component" value="Unassembled WGS sequence"/>
</dbReference>
<dbReference type="InterPro" id="IPR036388">
    <property type="entry name" value="WH-like_DNA-bd_sf"/>
</dbReference>
<protein>
    <submittedName>
        <fullName evidence="7">RNA polymerase sigma factor</fullName>
    </submittedName>
</protein>
<dbReference type="Pfam" id="PF08281">
    <property type="entry name" value="Sigma70_r4_2"/>
    <property type="match status" value="1"/>
</dbReference>
<gene>
    <name evidence="7" type="ORF">ACFSR5_15850</name>
</gene>
<dbReference type="SUPFAM" id="SSF88946">
    <property type="entry name" value="Sigma2 domain of RNA polymerase sigma factors"/>
    <property type="match status" value="1"/>
</dbReference>
<keyword evidence="3" id="KW-0731">Sigma factor</keyword>
<feature type="domain" description="RNA polymerase sigma factor 70 region 4 type 2" evidence="6">
    <location>
        <begin position="121"/>
        <end position="171"/>
    </location>
</feature>
<dbReference type="PANTHER" id="PTHR43133:SF46">
    <property type="entry name" value="RNA POLYMERASE SIGMA-70 FACTOR ECF SUBFAMILY"/>
    <property type="match status" value="1"/>
</dbReference>
<comment type="similarity">
    <text evidence="1">Belongs to the sigma-70 factor family. ECF subfamily.</text>
</comment>
<organism evidence="7 8">
    <name type="scientific">Sphingobacterium suaedae</name>
    <dbReference type="NCBI Taxonomy" id="1686402"/>
    <lineage>
        <taxon>Bacteria</taxon>
        <taxon>Pseudomonadati</taxon>
        <taxon>Bacteroidota</taxon>
        <taxon>Sphingobacteriia</taxon>
        <taxon>Sphingobacteriales</taxon>
        <taxon>Sphingobacteriaceae</taxon>
        <taxon>Sphingobacterium</taxon>
    </lineage>
</organism>
<dbReference type="Pfam" id="PF04542">
    <property type="entry name" value="Sigma70_r2"/>
    <property type="match status" value="1"/>
</dbReference>
<evidence type="ECO:0000259" key="6">
    <source>
        <dbReference type="Pfam" id="PF08281"/>
    </source>
</evidence>
<evidence type="ECO:0000313" key="7">
    <source>
        <dbReference type="EMBL" id="MFD2549121.1"/>
    </source>
</evidence>
<evidence type="ECO:0000256" key="4">
    <source>
        <dbReference type="ARBA" id="ARBA00023163"/>
    </source>
</evidence>
<keyword evidence="8" id="KW-1185">Reference proteome</keyword>
<sequence>MKTFDRQVADLQIGKEKALSFFMDAYAQPLHFFAFKIVKDREAISEIVSDAFVKLWERRENFHAVESIKSFLYLVVKNGCLDHLRQHRHISYQDDALLDDLQDENQDILTKIIYTEVIALVVQEIEKLPTQQAKIFQLSFMEGKNTQEICEELGTTANMVYFARSKALATLQQVFKHKKLVFNQLSILWLINLHNNTL</sequence>
<dbReference type="InterPro" id="IPR013325">
    <property type="entry name" value="RNA_pol_sigma_r2"/>
</dbReference>
<accession>A0ABW5KKG0</accession>
<dbReference type="InterPro" id="IPR014284">
    <property type="entry name" value="RNA_pol_sigma-70_dom"/>
</dbReference>
<evidence type="ECO:0000313" key="8">
    <source>
        <dbReference type="Proteomes" id="UP001597545"/>
    </source>
</evidence>
<dbReference type="Gene3D" id="1.10.1740.10">
    <property type="match status" value="1"/>
</dbReference>
<keyword evidence="2" id="KW-0805">Transcription regulation</keyword>